<reference evidence="2 3" key="1">
    <citation type="submission" date="2018-11" db="EMBL/GenBank/DDBJ databases">
        <authorList>
            <consortium name="Pathogen Informatics"/>
        </authorList>
    </citation>
    <scope>NUCLEOTIDE SEQUENCE [LARGE SCALE GENOMIC DNA]</scope>
    <source>
        <strain evidence="2 3">Zambia</strain>
    </source>
</reference>
<accession>A0A183MEH6</accession>
<sequence length="120" mass="13794">MRELYDITNKLSGNRRKPERPVRSKEGKVLSNIQEQRNSDYNNNENNNSTTSSGNSNNNNSNNSNSNGNNNNNDLNHHLLSSFSFLYPLQFLCKENKLTIKKGMDRNNFNITKYFQCSIG</sequence>
<evidence type="ECO:0000256" key="1">
    <source>
        <dbReference type="SAM" id="MobiDB-lite"/>
    </source>
</evidence>
<keyword evidence="3" id="KW-1185">Reference proteome</keyword>
<dbReference type="AlphaFoldDB" id="A0A183MEH6"/>
<proteinExistence type="predicted"/>
<evidence type="ECO:0000313" key="3">
    <source>
        <dbReference type="Proteomes" id="UP000277204"/>
    </source>
</evidence>
<gene>
    <name evidence="2" type="ORF">SMRZ_LOCUS14451</name>
</gene>
<organism evidence="2 3">
    <name type="scientific">Schistosoma margrebowiei</name>
    <dbReference type="NCBI Taxonomy" id="48269"/>
    <lineage>
        <taxon>Eukaryota</taxon>
        <taxon>Metazoa</taxon>
        <taxon>Spiralia</taxon>
        <taxon>Lophotrochozoa</taxon>
        <taxon>Platyhelminthes</taxon>
        <taxon>Trematoda</taxon>
        <taxon>Digenea</taxon>
        <taxon>Strigeidida</taxon>
        <taxon>Schistosomatoidea</taxon>
        <taxon>Schistosomatidae</taxon>
        <taxon>Schistosoma</taxon>
    </lineage>
</organism>
<name>A0A183MEH6_9TREM</name>
<feature type="region of interest" description="Disordered" evidence="1">
    <location>
        <begin position="1"/>
        <end position="77"/>
    </location>
</feature>
<evidence type="ECO:0000313" key="2">
    <source>
        <dbReference type="EMBL" id="VDP15867.1"/>
    </source>
</evidence>
<dbReference type="Proteomes" id="UP000277204">
    <property type="component" value="Unassembled WGS sequence"/>
</dbReference>
<feature type="compositionally biased region" description="Basic and acidic residues" evidence="1">
    <location>
        <begin position="19"/>
        <end position="28"/>
    </location>
</feature>
<protein>
    <submittedName>
        <fullName evidence="2">Uncharacterized protein</fullName>
    </submittedName>
</protein>
<feature type="compositionally biased region" description="Low complexity" evidence="1">
    <location>
        <begin position="39"/>
        <end position="77"/>
    </location>
</feature>
<dbReference type="EMBL" id="UZAI01016781">
    <property type="protein sequence ID" value="VDP15867.1"/>
    <property type="molecule type" value="Genomic_DNA"/>
</dbReference>